<comment type="caution">
    <text evidence="2">The sequence shown here is derived from an EMBL/GenBank/DDBJ whole genome shotgun (WGS) entry which is preliminary data.</text>
</comment>
<feature type="signal peptide" evidence="1">
    <location>
        <begin position="1"/>
        <end position="20"/>
    </location>
</feature>
<dbReference type="AlphaFoldDB" id="A0AAD7Q367"/>
<name>A0AAD7Q367_QUISA</name>
<sequence length="105" mass="11783">MKLFSIWVIAILLLQAFAEASSFSSASAAYSLENVQVNEGSNVISVNKIKDVVRHLKRRDANELARHVAMYATAYHRELMAIRSCVRVMQSSRPMDISLSVLENI</sequence>
<evidence type="ECO:0000313" key="3">
    <source>
        <dbReference type="Proteomes" id="UP001163823"/>
    </source>
</evidence>
<proteinExistence type="predicted"/>
<gene>
    <name evidence="2" type="ORF">O6P43_004091</name>
</gene>
<evidence type="ECO:0000313" key="2">
    <source>
        <dbReference type="EMBL" id="KAJ7973939.1"/>
    </source>
</evidence>
<organism evidence="2 3">
    <name type="scientific">Quillaja saponaria</name>
    <name type="common">Soap bark tree</name>
    <dbReference type="NCBI Taxonomy" id="32244"/>
    <lineage>
        <taxon>Eukaryota</taxon>
        <taxon>Viridiplantae</taxon>
        <taxon>Streptophyta</taxon>
        <taxon>Embryophyta</taxon>
        <taxon>Tracheophyta</taxon>
        <taxon>Spermatophyta</taxon>
        <taxon>Magnoliopsida</taxon>
        <taxon>eudicotyledons</taxon>
        <taxon>Gunneridae</taxon>
        <taxon>Pentapetalae</taxon>
        <taxon>rosids</taxon>
        <taxon>fabids</taxon>
        <taxon>Fabales</taxon>
        <taxon>Quillajaceae</taxon>
        <taxon>Quillaja</taxon>
    </lineage>
</organism>
<evidence type="ECO:0000256" key="1">
    <source>
        <dbReference type="SAM" id="SignalP"/>
    </source>
</evidence>
<feature type="chain" id="PRO_5042264234" evidence="1">
    <location>
        <begin position="21"/>
        <end position="105"/>
    </location>
</feature>
<protein>
    <submittedName>
        <fullName evidence="2">Uncharacterized protein</fullName>
    </submittedName>
</protein>
<keyword evidence="3" id="KW-1185">Reference proteome</keyword>
<accession>A0AAD7Q367</accession>
<dbReference type="EMBL" id="JARAOO010000003">
    <property type="protein sequence ID" value="KAJ7973939.1"/>
    <property type="molecule type" value="Genomic_DNA"/>
</dbReference>
<keyword evidence="1" id="KW-0732">Signal</keyword>
<dbReference type="Proteomes" id="UP001163823">
    <property type="component" value="Chromosome 3"/>
</dbReference>
<reference evidence="2" key="1">
    <citation type="journal article" date="2023" name="Science">
        <title>Elucidation of the pathway for biosynthesis of saponin adjuvants from the soapbark tree.</title>
        <authorList>
            <person name="Reed J."/>
            <person name="Orme A."/>
            <person name="El-Demerdash A."/>
            <person name="Owen C."/>
            <person name="Martin L.B.B."/>
            <person name="Misra R.C."/>
            <person name="Kikuchi S."/>
            <person name="Rejzek M."/>
            <person name="Martin A.C."/>
            <person name="Harkess A."/>
            <person name="Leebens-Mack J."/>
            <person name="Louveau T."/>
            <person name="Stephenson M.J."/>
            <person name="Osbourn A."/>
        </authorList>
    </citation>
    <scope>NUCLEOTIDE SEQUENCE</scope>
    <source>
        <strain evidence="2">S10</strain>
    </source>
</reference>